<gene>
    <name evidence="4" type="primary">yxjF</name>
    <name evidence="4" type="ORF">BN000_03041</name>
</gene>
<dbReference type="GO" id="GO:0016491">
    <property type="term" value="F:oxidoreductase activity"/>
    <property type="evidence" value="ECO:0007669"/>
    <property type="project" value="UniProtKB-KW"/>
</dbReference>
<dbReference type="Proteomes" id="UP000199087">
    <property type="component" value="Unassembled WGS sequence"/>
</dbReference>
<keyword evidence="5" id="KW-1185">Reference proteome</keyword>
<keyword evidence="2" id="KW-0560">Oxidoreductase</keyword>
<dbReference type="PRINTS" id="PR00080">
    <property type="entry name" value="SDRFAMILY"/>
</dbReference>
<dbReference type="InterPro" id="IPR002347">
    <property type="entry name" value="SDR_fam"/>
</dbReference>
<dbReference type="InterPro" id="IPR050259">
    <property type="entry name" value="SDR"/>
</dbReference>
<dbReference type="PROSITE" id="PS00061">
    <property type="entry name" value="ADH_SHORT"/>
    <property type="match status" value="1"/>
</dbReference>
<evidence type="ECO:0000256" key="1">
    <source>
        <dbReference type="ARBA" id="ARBA00006484"/>
    </source>
</evidence>
<evidence type="ECO:0000256" key="2">
    <source>
        <dbReference type="ARBA" id="ARBA00023002"/>
    </source>
</evidence>
<dbReference type="PRINTS" id="PR00081">
    <property type="entry name" value="GDHRDH"/>
</dbReference>
<dbReference type="STRING" id="1499688.BN000_03041"/>
<name>A0A0U1NYH7_9BACI</name>
<protein>
    <submittedName>
        <fullName evidence="4">3-hydroxybutyrate dehydrogenase</fullName>
    </submittedName>
</protein>
<dbReference type="AlphaFoldDB" id="A0A0U1NYH7"/>
<dbReference type="InterPro" id="IPR036291">
    <property type="entry name" value="NAD(P)-bd_dom_sf"/>
</dbReference>
<evidence type="ECO:0000313" key="4">
    <source>
        <dbReference type="EMBL" id="CRK83084.1"/>
    </source>
</evidence>
<comment type="similarity">
    <text evidence="1 3">Belongs to the short-chain dehydrogenases/reductases (SDR) family.</text>
</comment>
<dbReference type="Pfam" id="PF00106">
    <property type="entry name" value="adh_short"/>
    <property type="match status" value="1"/>
</dbReference>
<dbReference type="PANTHER" id="PTHR42879">
    <property type="entry name" value="3-OXOACYL-(ACYL-CARRIER-PROTEIN) REDUCTASE"/>
    <property type="match status" value="1"/>
</dbReference>
<dbReference type="GO" id="GO:0008206">
    <property type="term" value="P:bile acid metabolic process"/>
    <property type="evidence" value="ECO:0007669"/>
    <property type="project" value="UniProtKB-ARBA"/>
</dbReference>
<accession>A0A0U1NYH7</accession>
<dbReference type="InterPro" id="IPR020904">
    <property type="entry name" value="Sc_DH/Rdtase_CS"/>
</dbReference>
<reference evidence="5" key="1">
    <citation type="submission" date="2015-05" db="EMBL/GenBank/DDBJ databases">
        <authorList>
            <person name="Urmite Genomes"/>
        </authorList>
    </citation>
    <scope>NUCLEOTIDE SEQUENCE [LARGE SCALE GENOMIC DNA]</scope>
    <source>
        <strain evidence="5">LF1</strain>
    </source>
</reference>
<proteinExistence type="inferred from homology"/>
<dbReference type="NCBIfam" id="NF009093">
    <property type="entry name" value="PRK12429.1"/>
    <property type="match status" value="1"/>
</dbReference>
<evidence type="ECO:0000313" key="5">
    <source>
        <dbReference type="Proteomes" id="UP000199087"/>
    </source>
</evidence>
<dbReference type="SUPFAM" id="SSF51735">
    <property type="entry name" value="NAD(P)-binding Rossmann-fold domains"/>
    <property type="match status" value="1"/>
</dbReference>
<dbReference type="Gene3D" id="3.40.50.720">
    <property type="entry name" value="NAD(P)-binding Rossmann-like Domain"/>
    <property type="match status" value="1"/>
</dbReference>
<dbReference type="RefSeq" id="WP_090635371.1">
    <property type="nucleotide sequence ID" value="NZ_CVRB01000003.1"/>
</dbReference>
<dbReference type="FunFam" id="3.40.50.720:FF:000084">
    <property type="entry name" value="Short-chain dehydrogenase reductase"/>
    <property type="match status" value="1"/>
</dbReference>
<dbReference type="OrthoDB" id="9803333at2"/>
<sequence length="251" mass="26988">MDKQRTVIVTGAAGGLGKAIAKEFIKQNDFVYVTDLNKGAAEETALSLGENAKGIYLDVTDEAVIQSTIADILKERGSIEVLVNNAGIQYRSPLESFPLEKWNLLIDVMLTGVFLMTKHVFPHMKKEEYGRIVNISSVHGKMATPEKVAYVAAKHGVIGVTSVTALEGAPYKITANSILPGPVKTELLVKQLDSLTDKGMTDKEALEAILYPRQAMNRFIEPEEVASGVVYLASDAAGGITGEHIKVAGGM</sequence>
<dbReference type="EMBL" id="CVRB01000003">
    <property type="protein sequence ID" value="CRK83084.1"/>
    <property type="molecule type" value="Genomic_DNA"/>
</dbReference>
<dbReference type="PANTHER" id="PTHR42879:SF2">
    <property type="entry name" value="3-OXOACYL-[ACYL-CARRIER-PROTEIN] REDUCTASE FABG"/>
    <property type="match status" value="1"/>
</dbReference>
<organism evidence="4 5">
    <name type="scientific">Neobacillus massiliamazoniensis</name>
    <dbReference type="NCBI Taxonomy" id="1499688"/>
    <lineage>
        <taxon>Bacteria</taxon>
        <taxon>Bacillati</taxon>
        <taxon>Bacillota</taxon>
        <taxon>Bacilli</taxon>
        <taxon>Bacillales</taxon>
        <taxon>Bacillaceae</taxon>
        <taxon>Neobacillus</taxon>
    </lineage>
</organism>
<evidence type="ECO:0000256" key="3">
    <source>
        <dbReference type="RuleBase" id="RU000363"/>
    </source>
</evidence>